<feature type="region of interest" description="Disordered" evidence="1">
    <location>
        <begin position="1"/>
        <end position="75"/>
    </location>
</feature>
<dbReference type="Proteomes" id="UP001555100">
    <property type="component" value="Unassembled WGS sequence"/>
</dbReference>
<comment type="caution">
    <text evidence="2">The sequence shown here is derived from an EMBL/GenBank/DDBJ whole genome shotgun (WGS) entry which is preliminary data.</text>
</comment>
<gene>
    <name evidence="2" type="ORF">V3M73_11090</name>
</gene>
<organism evidence="2 3">
    <name type="scientific">Trueperella pyogenes</name>
    <dbReference type="NCBI Taxonomy" id="1661"/>
    <lineage>
        <taxon>Bacteria</taxon>
        <taxon>Bacillati</taxon>
        <taxon>Actinomycetota</taxon>
        <taxon>Actinomycetes</taxon>
        <taxon>Actinomycetales</taxon>
        <taxon>Actinomycetaceae</taxon>
        <taxon>Trueperella</taxon>
    </lineage>
</organism>
<evidence type="ECO:0000313" key="2">
    <source>
        <dbReference type="EMBL" id="MEW6955557.1"/>
    </source>
</evidence>
<evidence type="ECO:0000256" key="1">
    <source>
        <dbReference type="SAM" id="MobiDB-lite"/>
    </source>
</evidence>
<feature type="non-terminal residue" evidence="2">
    <location>
        <position position="75"/>
    </location>
</feature>
<protein>
    <submittedName>
        <fullName evidence="2">Uncharacterized protein</fullName>
    </submittedName>
</protein>
<feature type="compositionally biased region" description="Basic residues" evidence="1">
    <location>
        <begin position="52"/>
        <end position="75"/>
    </location>
</feature>
<sequence length="75" mass="8996">MFDHHATTDFASRITHPHIQTTSNQSFRHHTNEKYAQKQHKMANLEVESDRLKKHQTPPHQQKTRNQQHKMAYKP</sequence>
<accession>A0ABV3NEA4</accession>
<dbReference type="EMBL" id="JBAGNM010000073">
    <property type="protein sequence ID" value="MEW6955557.1"/>
    <property type="molecule type" value="Genomic_DNA"/>
</dbReference>
<reference evidence="2 3" key="1">
    <citation type="submission" date="2024-01" db="EMBL/GenBank/DDBJ databases">
        <title>Genomic analysis and antimicrobial resistance profiles of Trueperella pyogenes isolated from domestic and wild animals.</title>
        <authorList>
            <person name="Magossi G."/>
            <person name="Gzyl K.E."/>
            <person name="Holman D.B."/>
            <person name="Amat S."/>
        </authorList>
    </citation>
    <scope>NUCLEOTIDE SEQUENCE [LARGE SCALE GENOMIC DNA]</scope>
    <source>
        <strain evidence="2 3">1494</strain>
    </source>
</reference>
<evidence type="ECO:0000313" key="3">
    <source>
        <dbReference type="Proteomes" id="UP001555100"/>
    </source>
</evidence>
<keyword evidence="3" id="KW-1185">Reference proteome</keyword>
<name>A0ABV3NEA4_9ACTO</name>
<dbReference type="RefSeq" id="WP_206732648.1">
    <property type="nucleotide sequence ID" value="NZ_JBAGLR010000017.1"/>
</dbReference>
<proteinExistence type="predicted"/>